<keyword evidence="2" id="KW-1185">Reference proteome</keyword>
<evidence type="ECO:0000256" key="1">
    <source>
        <dbReference type="SAM" id="MobiDB-lite"/>
    </source>
</evidence>
<evidence type="ECO:0000313" key="3">
    <source>
        <dbReference type="WBParaSite" id="jg8456"/>
    </source>
</evidence>
<protein>
    <submittedName>
        <fullName evidence="3">Uncharacterized protein</fullName>
    </submittedName>
</protein>
<feature type="region of interest" description="Disordered" evidence="1">
    <location>
        <begin position="1"/>
        <end position="23"/>
    </location>
</feature>
<feature type="compositionally biased region" description="Acidic residues" evidence="1">
    <location>
        <begin position="88"/>
        <end position="100"/>
    </location>
</feature>
<feature type="region of interest" description="Disordered" evidence="1">
    <location>
        <begin position="78"/>
        <end position="100"/>
    </location>
</feature>
<evidence type="ECO:0000313" key="2">
    <source>
        <dbReference type="Proteomes" id="UP000887574"/>
    </source>
</evidence>
<dbReference type="AlphaFoldDB" id="A0A915ESE9"/>
<feature type="compositionally biased region" description="Basic and acidic residues" evidence="1">
    <location>
        <begin position="78"/>
        <end position="87"/>
    </location>
</feature>
<reference evidence="3" key="1">
    <citation type="submission" date="2022-11" db="UniProtKB">
        <authorList>
            <consortium name="WormBaseParasite"/>
        </authorList>
    </citation>
    <scope>IDENTIFICATION</scope>
</reference>
<dbReference type="Proteomes" id="UP000887574">
    <property type="component" value="Unplaced"/>
</dbReference>
<organism evidence="2 3">
    <name type="scientific">Ditylenchus dipsaci</name>
    <dbReference type="NCBI Taxonomy" id="166011"/>
    <lineage>
        <taxon>Eukaryota</taxon>
        <taxon>Metazoa</taxon>
        <taxon>Ecdysozoa</taxon>
        <taxon>Nematoda</taxon>
        <taxon>Chromadorea</taxon>
        <taxon>Rhabditida</taxon>
        <taxon>Tylenchina</taxon>
        <taxon>Tylenchomorpha</taxon>
        <taxon>Sphaerularioidea</taxon>
        <taxon>Anguinidae</taxon>
        <taxon>Anguininae</taxon>
        <taxon>Ditylenchus</taxon>
    </lineage>
</organism>
<name>A0A915ESE9_9BILA</name>
<dbReference type="WBParaSite" id="jg8456">
    <property type="protein sequence ID" value="jg8456"/>
    <property type="gene ID" value="jg8456"/>
</dbReference>
<accession>A0A915ESE9</accession>
<proteinExistence type="predicted"/>
<sequence>MESSECNTSIKNVARTSRSEASIDSVPCLTSNGDTEKRQILANKLVMLQKEERALKSFLAELRTQHAKLTIENMRLGKISEKRKDEVMSDESATEEPEDS</sequence>